<protein>
    <submittedName>
        <fullName evidence="1">Uncharacterized protein</fullName>
    </submittedName>
</protein>
<reference evidence="1" key="2">
    <citation type="submission" date="2020-11" db="EMBL/GenBank/DDBJ databases">
        <authorList>
            <person name="McCartney M.A."/>
            <person name="Auch B."/>
            <person name="Kono T."/>
            <person name="Mallez S."/>
            <person name="Becker A."/>
            <person name="Gohl D.M."/>
            <person name="Silverstein K.A.T."/>
            <person name="Koren S."/>
            <person name="Bechman K.B."/>
            <person name="Herman A."/>
            <person name="Abrahante J.E."/>
            <person name="Garbe J."/>
        </authorList>
    </citation>
    <scope>NUCLEOTIDE SEQUENCE</scope>
    <source>
        <strain evidence="1">Duluth1</strain>
        <tissue evidence="1">Whole animal</tissue>
    </source>
</reference>
<sequence>MRSWRRLELPGLRPEPAEVPTALDLPALPMRSGSVRIKFEPEVEVLIPIRFIAGLPSVASGVCVG</sequence>
<proteinExistence type="predicted"/>
<evidence type="ECO:0000313" key="1">
    <source>
        <dbReference type="EMBL" id="KAH3784096.1"/>
    </source>
</evidence>
<dbReference type="EMBL" id="JAIWYP010000008">
    <property type="protein sequence ID" value="KAH3784096.1"/>
    <property type="molecule type" value="Genomic_DNA"/>
</dbReference>
<accession>A0A9D4EQR8</accession>
<evidence type="ECO:0000313" key="2">
    <source>
        <dbReference type="Proteomes" id="UP000828390"/>
    </source>
</evidence>
<organism evidence="1 2">
    <name type="scientific">Dreissena polymorpha</name>
    <name type="common">Zebra mussel</name>
    <name type="synonym">Mytilus polymorpha</name>
    <dbReference type="NCBI Taxonomy" id="45954"/>
    <lineage>
        <taxon>Eukaryota</taxon>
        <taxon>Metazoa</taxon>
        <taxon>Spiralia</taxon>
        <taxon>Lophotrochozoa</taxon>
        <taxon>Mollusca</taxon>
        <taxon>Bivalvia</taxon>
        <taxon>Autobranchia</taxon>
        <taxon>Heteroconchia</taxon>
        <taxon>Euheterodonta</taxon>
        <taxon>Imparidentia</taxon>
        <taxon>Neoheterodontei</taxon>
        <taxon>Myida</taxon>
        <taxon>Dreissenoidea</taxon>
        <taxon>Dreissenidae</taxon>
        <taxon>Dreissena</taxon>
    </lineage>
</organism>
<dbReference type="Proteomes" id="UP000828390">
    <property type="component" value="Unassembled WGS sequence"/>
</dbReference>
<comment type="caution">
    <text evidence="1">The sequence shown here is derived from an EMBL/GenBank/DDBJ whole genome shotgun (WGS) entry which is preliminary data.</text>
</comment>
<keyword evidence="2" id="KW-1185">Reference proteome</keyword>
<name>A0A9D4EQR8_DREPO</name>
<reference evidence="1" key="1">
    <citation type="journal article" date="2019" name="bioRxiv">
        <title>The Genome of the Zebra Mussel, Dreissena polymorpha: A Resource for Invasive Species Research.</title>
        <authorList>
            <person name="McCartney M.A."/>
            <person name="Auch B."/>
            <person name="Kono T."/>
            <person name="Mallez S."/>
            <person name="Zhang Y."/>
            <person name="Obille A."/>
            <person name="Becker A."/>
            <person name="Abrahante J.E."/>
            <person name="Garbe J."/>
            <person name="Badalamenti J.P."/>
            <person name="Herman A."/>
            <person name="Mangelson H."/>
            <person name="Liachko I."/>
            <person name="Sullivan S."/>
            <person name="Sone E.D."/>
            <person name="Koren S."/>
            <person name="Silverstein K.A.T."/>
            <person name="Beckman K.B."/>
            <person name="Gohl D.M."/>
        </authorList>
    </citation>
    <scope>NUCLEOTIDE SEQUENCE</scope>
    <source>
        <strain evidence="1">Duluth1</strain>
        <tissue evidence="1">Whole animal</tissue>
    </source>
</reference>
<gene>
    <name evidence="1" type="ORF">DPMN_162047</name>
</gene>
<dbReference type="AlphaFoldDB" id="A0A9D4EQR8"/>